<sequence length="48" mass="5733">LHPSEIVFHHAWRWSSRSCLVDEIEKFDVEAFGKFLLFLIDMSRVDKP</sequence>
<organism evidence="1">
    <name type="scientific">Haemonchus placei</name>
    <name type="common">Barber's pole worm</name>
    <dbReference type="NCBI Taxonomy" id="6290"/>
    <lineage>
        <taxon>Eukaryota</taxon>
        <taxon>Metazoa</taxon>
        <taxon>Ecdysozoa</taxon>
        <taxon>Nematoda</taxon>
        <taxon>Chromadorea</taxon>
        <taxon>Rhabditida</taxon>
        <taxon>Rhabditina</taxon>
        <taxon>Rhabditomorpha</taxon>
        <taxon>Strongyloidea</taxon>
        <taxon>Trichostrongylidae</taxon>
        <taxon>Haemonchus</taxon>
    </lineage>
</organism>
<protein>
    <submittedName>
        <fullName evidence="1">Transposase</fullName>
    </submittedName>
</protein>
<reference evidence="1" key="1">
    <citation type="submission" date="2017-02" db="UniProtKB">
        <authorList>
            <consortium name="WormBaseParasite"/>
        </authorList>
    </citation>
    <scope>IDENTIFICATION</scope>
</reference>
<name>A0A0N4WHL2_HAEPC</name>
<dbReference type="WBParaSite" id="HPLM_0001038601-mRNA-1">
    <property type="protein sequence ID" value="HPLM_0001038601-mRNA-1"/>
    <property type="gene ID" value="HPLM_0001038601"/>
</dbReference>
<dbReference type="AlphaFoldDB" id="A0A0N4WHL2"/>
<accession>A0A0N4WHL2</accession>
<proteinExistence type="predicted"/>
<evidence type="ECO:0000313" key="1">
    <source>
        <dbReference type="WBParaSite" id="HPLM_0001038601-mRNA-1"/>
    </source>
</evidence>